<sequence>MTSYRPIDRRPKSTLITSVYDLAAGLAPHSNLARDIQRHYDLERHRKYNAKCEMPDTKFTYWRKDMARNKQVYERYPLTTSRYDFLMPHVPLRRKKPQVWYKHYHKGIDNIFDLPYKALY</sequence>
<dbReference type="InParanoid" id="A0A7M7M6S0"/>
<dbReference type="GeneID" id="111247275"/>
<name>A0A7M7M6S0_VARDE</name>
<evidence type="ECO:0000313" key="2">
    <source>
        <dbReference type="Proteomes" id="UP000594260"/>
    </source>
</evidence>
<proteinExistence type="predicted"/>
<accession>A0A7M7M6S0</accession>
<organism evidence="1 2">
    <name type="scientific">Varroa destructor</name>
    <name type="common">Honeybee mite</name>
    <dbReference type="NCBI Taxonomy" id="109461"/>
    <lineage>
        <taxon>Eukaryota</taxon>
        <taxon>Metazoa</taxon>
        <taxon>Ecdysozoa</taxon>
        <taxon>Arthropoda</taxon>
        <taxon>Chelicerata</taxon>
        <taxon>Arachnida</taxon>
        <taxon>Acari</taxon>
        <taxon>Parasitiformes</taxon>
        <taxon>Mesostigmata</taxon>
        <taxon>Gamasina</taxon>
        <taxon>Dermanyssoidea</taxon>
        <taxon>Varroidae</taxon>
        <taxon>Varroa</taxon>
    </lineage>
</organism>
<keyword evidence="2" id="KW-1185">Reference proteome</keyword>
<dbReference type="AlphaFoldDB" id="A0A7M7M6S0"/>
<dbReference type="OrthoDB" id="10359143at2759"/>
<dbReference type="KEGG" id="vde:111247275"/>
<dbReference type="RefSeq" id="XP_022653723.1">
    <property type="nucleotide sequence ID" value="XM_022797988.1"/>
</dbReference>
<dbReference type="Proteomes" id="UP000594260">
    <property type="component" value="Unplaced"/>
</dbReference>
<protein>
    <submittedName>
        <fullName evidence="1">Uncharacterized protein</fullName>
    </submittedName>
</protein>
<reference evidence="1" key="1">
    <citation type="submission" date="2021-01" db="UniProtKB">
        <authorList>
            <consortium name="EnsemblMetazoa"/>
        </authorList>
    </citation>
    <scope>IDENTIFICATION</scope>
</reference>
<dbReference type="EnsemblMetazoa" id="XM_022797988">
    <property type="protein sequence ID" value="XP_022653723"/>
    <property type="gene ID" value="LOC111247275"/>
</dbReference>
<evidence type="ECO:0000313" key="1">
    <source>
        <dbReference type="EnsemblMetazoa" id="XP_022653723"/>
    </source>
</evidence>